<dbReference type="GO" id="GO:0004326">
    <property type="term" value="F:tetrahydrofolylpolyglutamate synthase activity"/>
    <property type="evidence" value="ECO:0007669"/>
    <property type="project" value="UniProtKB-EC"/>
</dbReference>
<dbReference type="NCBIfam" id="TIGR01499">
    <property type="entry name" value="folC"/>
    <property type="match status" value="1"/>
</dbReference>
<evidence type="ECO:0000256" key="10">
    <source>
        <dbReference type="ARBA" id="ARBA00047493"/>
    </source>
</evidence>
<comment type="caution">
    <text evidence="14">The sequence shown here is derived from an EMBL/GenBank/DDBJ whole genome shotgun (WGS) entry which is preliminary data.</text>
</comment>
<dbReference type="Gene3D" id="3.40.1190.10">
    <property type="entry name" value="Mur-like, catalytic domain"/>
    <property type="match status" value="1"/>
</dbReference>
<gene>
    <name evidence="14" type="ORF">EDD78_110108</name>
</gene>
<evidence type="ECO:0000256" key="6">
    <source>
        <dbReference type="ARBA" id="ARBA00022741"/>
    </source>
</evidence>
<keyword evidence="8" id="KW-0460">Magnesium</keyword>
<protein>
    <recommendedName>
        <fullName evidence="3">tetrahydrofolate synthase</fullName>
        <ecNumber evidence="3">6.3.2.17</ecNumber>
    </recommendedName>
    <alternativeName>
        <fullName evidence="9">Tetrahydrofolylpolyglutamate synthase</fullName>
    </alternativeName>
</protein>
<feature type="domain" description="Mur ligase C-terminal" evidence="12">
    <location>
        <begin position="292"/>
        <end position="406"/>
    </location>
</feature>
<dbReference type="PROSITE" id="PS01012">
    <property type="entry name" value="FOLYLPOLYGLU_SYNT_2"/>
    <property type="match status" value="1"/>
</dbReference>
<evidence type="ECO:0000256" key="5">
    <source>
        <dbReference type="ARBA" id="ARBA00022723"/>
    </source>
</evidence>
<dbReference type="InterPro" id="IPR004101">
    <property type="entry name" value="Mur_ligase_C"/>
</dbReference>
<evidence type="ECO:0000256" key="7">
    <source>
        <dbReference type="ARBA" id="ARBA00022840"/>
    </source>
</evidence>
<keyword evidence="5" id="KW-0479">Metal-binding</keyword>
<proteinExistence type="inferred from homology"/>
<dbReference type="GO" id="GO:0046872">
    <property type="term" value="F:metal ion binding"/>
    <property type="evidence" value="ECO:0007669"/>
    <property type="project" value="UniProtKB-KW"/>
</dbReference>
<dbReference type="GO" id="GO:0005524">
    <property type="term" value="F:ATP binding"/>
    <property type="evidence" value="ECO:0007669"/>
    <property type="project" value="UniProtKB-KW"/>
</dbReference>
<dbReference type="RefSeq" id="WP_132084997.1">
    <property type="nucleotide sequence ID" value="NZ_SLUK01000010.1"/>
</dbReference>
<evidence type="ECO:0000259" key="13">
    <source>
        <dbReference type="Pfam" id="PF08245"/>
    </source>
</evidence>
<name>A0A9X8UIW1_9FIRM</name>
<dbReference type="GO" id="GO:0008841">
    <property type="term" value="F:dihydrofolate synthase activity"/>
    <property type="evidence" value="ECO:0007669"/>
    <property type="project" value="TreeGrafter"/>
</dbReference>
<keyword evidence="6 11" id="KW-0547">Nucleotide-binding</keyword>
<evidence type="ECO:0000256" key="3">
    <source>
        <dbReference type="ARBA" id="ARBA00013025"/>
    </source>
</evidence>
<dbReference type="FunFam" id="3.40.1190.10:FF:000011">
    <property type="entry name" value="Folylpolyglutamate synthase/dihydrofolate synthase"/>
    <property type="match status" value="1"/>
</dbReference>
<sequence length="431" mass="45967">MDYEEALAYIHSASRFKGELTLRRMERLCALLGEPQKKMKLVHVAGTNGKGSTAALISSALIAAGYRTGTFISPYVLDFRERMQVGFQWITKEELAGTATRVKAAAGVLESEGLIPTEFELVTACGLSWFAERGCEVAVLEVGLGGRFDATNVIGPPEVAVITRIALDHTAILGGTLAKIAYEKCGIIKGGDVVCYPDQPQEAMDVIRRQCREKGARLHQPGREEARVLESSLRHNRIEWKGEELYIPLGGPHQVLNALTALGAIEALRARGFAVPGEAVRQGFAALCFPARLELACETPPVLIDGAHNPDGVAALVRALGSAQATVIFSAMQDKDYSESLRLLAPHARRLIACGLSLPRAAGPQEIAALAAPLCPDVAAAPDFPAAFALARAGLRGGEAILVCGSLYLCGEAESYFRANPPIKEKNGTNS</sequence>
<dbReference type="InterPro" id="IPR018109">
    <property type="entry name" value="Folylpolyglutamate_synth_CS"/>
</dbReference>
<evidence type="ECO:0000256" key="2">
    <source>
        <dbReference type="ARBA" id="ARBA00008276"/>
    </source>
</evidence>
<evidence type="ECO:0000259" key="12">
    <source>
        <dbReference type="Pfam" id="PF02875"/>
    </source>
</evidence>
<dbReference type="Pfam" id="PF08245">
    <property type="entry name" value="Mur_ligase_M"/>
    <property type="match status" value="1"/>
</dbReference>
<comment type="similarity">
    <text evidence="2 11">Belongs to the folylpolyglutamate synthase family.</text>
</comment>
<dbReference type="SUPFAM" id="SSF53244">
    <property type="entry name" value="MurD-like peptide ligases, peptide-binding domain"/>
    <property type="match status" value="1"/>
</dbReference>
<evidence type="ECO:0000313" key="14">
    <source>
        <dbReference type="EMBL" id="TCL42482.1"/>
    </source>
</evidence>
<feature type="domain" description="Mur ligase central" evidence="13">
    <location>
        <begin position="44"/>
        <end position="264"/>
    </location>
</feature>
<evidence type="ECO:0000256" key="8">
    <source>
        <dbReference type="ARBA" id="ARBA00022842"/>
    </source>
</evidence>
<dbReference type="EC" id="6.3.2.17" evidence="3"/>
<dbReference type="Pfam" id="PF02875">
    <property type="entry name" value="Mur_ligase_C"/>
    <property type="match status" value="1"/>
</dbReference>
<dbReference type="AlphaFoldDB" id="A0A9X8UIW1"/>
<comment type="cofactor">
    <cofactor evidence="1">
        <name>Mg(2+)</name>
        <dbReference type="ChEBI" id="CHEBI:18420"/>
    </cofactor>
</comment>
<keyword evidence="15" id="KW-1185">Reference proteome</keyword>
<comment type="catalytic activity">
    <reaction evidence="10">
        <text>(6S)-5,6,7,8-tetrahydrofolyl-(gamma-L-Glu)(n) + L-glutamate + ATP = (6S)-5,6,7,8-tetrahydrofolyl-(gamma-L-Glu)(n+1) + ADP + phosphate + H(+)</text>
        <dbReference type="Rhea" id="RHEA:10580"/>
        <dbReference type="Rhea" id="RHEA-COMP:14738"/>
        <dbReference type="Rhea" id="RHEA-COMP:14740"/>
        <dbReference type="ChEBI" id="CHEBI:15378"/>
        <dbReference type="ChEBI" id="CHEBI:29985"/>
        <dbReference type="ChEBI" id="CHEBI:30616"/>
        <dbReference type="ChEBI" id="CHEBI:43474"/>
        <dbReference type="ChEBI" id="CHEBI:141005"/>
        <dbReference type="ChEBI" id="CHEBI:456216"/>
        <dbReference type="EC" id="6.3.2.17"/>
    </reaction>
</comment>
<evidence type="ECO:0000256" key="4">
    <source>
        <dbReference type="ARBA" id="ARBA00022598"/>
    </source>
</evidence>
<accession>A0A9X8UIW1</accession>
<dbReference type="InterPro" id="IPR001645">
    <property type="entry name" value="Folylpolyglutamate_synth"/>
</dbReference>
<dbReference type="Gene3D" id="3.90.190.20">
    <property type="entry name" value="Mur ligase, C-terminal domain"/>
    <property type="match status" value="1"/>
</dbReference>
<dbReference type="InterPro" id="IPR036565">
    <property type="entry name" value="Mur-like_cat_sf"/>
</dbReference>
<evidence type="ECO:0000313" key="15">
    <source>
        <dbReference type="Proteomes" id="UP000294682"/>
    </source>
</evidence>
<evidence type="ECO:0000256" key="11">
    <source>
        <dbReference type="PIRNR" id="PIRNR001563"/>
    </source>
</evidence>
<dbReference type="GO" id="GO:0005737">
    <property type="term" value="C:cytoplasm"/>
    <property type="evidence" value="ECO:0007669"/>
    <property type="project" value="TreeGrafter"/>
</dbReference>
<dbReference type="SUPFAM" id="SSF53623">
    <property type="entry name" value="MurD-like peptide ligases, catalytic domain"/>
    <property type="match status" value="1"/>
</dbReference>
<dbReference type="InterPro" id="IPR013221">
    <property type="entry name" value="Mur_ligase_cen"/>
</dbReference>
<dbReference type="PANTHER" id="PTHR11136">
    <property type="entry name" value="FOLYLPOLYGLUTAMATE SYNTHASE-RELATED"/>
    <property type="match status" value="1"/>
</dbReference>
<reference evidence="14 15" key="1">
    <citation type="submission" date="2019-03" db="EMBL/GenBank/DDBJ databases">
        <title>Genomic Encyclopedia of Type Strains, Phase IV (KMG-IV): sequencing the most valuable type-strain genomes for metagenomic binning, comparative biology and taxonomic classification.</title>
        <authorList>
            <person name="Goeker M."/>
        </authorList>
    </citation>
    <scope>NUCLEOTIDE SEQUENCE [LARGE SCALE GENOMIC DNA]</scope>
    <source>
        <strain evidence="14 15">DSM 100433</strain>
    </source>
</reference>
<evidence type="ECO:0000256" key="1">
    <source>
        <dbReference type="ARBA" id="ARBA00001946"/>
    </source>
</evidence>
<dbReference type="PANTHER" id="PTHR11136:SF0">
    <property type="entry name" value="DIHYDROFOLATE SYNTHETASE-RELATED"/>
    <property type="match status" value="1"/>
</dbReference>
<keyword evidence="7 11" id="KW-0067">ATP-binding</keyword>
<dbReference type="Proteomes" id="UP000294682">
    <property type="component" value="Unassembled WGS sequence"/>
</dbReference>
<dbReference type="InterPro" id="IPR036615">
    <property type="entry name" value="Mur_ligase_C_dom_sf"/>
</dbReference>
<evidence type="ECO:0000256" key="9">
    <source>
        <dbReference type="ARBA" id="ARBA00030592"/>
    </source>
</evidence>
<organism evidence="14 15">
    <name type="scientific">Harryflintia acetispora</name>
    <dbReference type="NCBI Taxonomy" id="1849041"/>
    <lineage>
        <taxon>Bacteria</taxon>
        <taxon>Bacillati</taxon>
        <taxon>Bacillota</taxon>
        <taxon>Clostridia</taxon>
        <taxon>Eubacteriales</taxon>
        <taxon>Oscillospiraceae</taxon>
        <taxon>Harryflintia</taxon>
    </lineage>
</organism>
<dbReference type="EMBL" id="SLUK01000010">
    <property type="protein sequence ID" value="TCL42482.1"/>
    <property type="molecule type" value="Genomic_DNA"/>
</dbReference>
<dbReference type="PIRSF" id="PIRSF001563">
    <property type="entry name" value="Folylpolyglu_synth"/>
    <property type="match status" value="1"/>
</dbReference>
<keyword evidence="4 11" id="KW-0436">Ligase</keyword>